<accession>A0ABD3MM32</accession>
<comment type="caution">
    <text evidence="3">The sequence shown here is derived from an EMBL/GenBank/DDBJ whole genome shotgun (WGS) entry which is preliminary data.</text>
</comment>
<evidence type="ECO:0000313" key="4">
    <source>
        <dbReference type="Proteomes" id="UP001530400"/>
    </source>
</evidence>
<sequence>MRRSIIGSSLTSHGRNHLPPKSTFPAAAESMQAFASYANSPTEDKYNNIVIIGGGIAGMSTARYLLASDKKLHVTVIDKNEALPEQSAYSTYDKQQVDLLHFNIPSRRNGNILCPSLTVPWTTRSLWNEAFLPLVKSYIGTSEKGKHATISFDVPSLIGNRDMRACAYHFLMQKYIYANHTHQCNRSILEYNMKCLDDPSDELIQRIEYGRCAKGTKLLDGTIVKGDSSGDIGLFCQGLFHELKNEYGDALAVKHGEEITSIEINGGLIRGVTSVDHGGNKRTIEADATVIACGVASTHLCNTINVPCPVFPAKGYLATVASKIQCEYNITLSGGLGYASPMAIKDSDDRYLYRLSGFVDFDLSPETNFDRIEALVDATRLSLPDLKLIDASACHRPVSADDRPIVGCSQKYSNLYLCSGFGSRGWSVGLGCGKLLSSIILGSNCEIDPAPFDPRRFR</sequence>
<dbReference type="AlphaFoldDB" id="A0ABD3MM32"/>
<protein>
    <recommendedName>
        <fullName evidence="2">FAD dependent oxidoreductase domain-containing protein</fullName>
    </recommendedName>
</protein>
<keyword evidence="4" id="KW-1185">Reference proteome</keyword>
<organism evidence="3 4">
    <name type="scientific">Cyclotella atomus</name>
    <dbReference type="NCBI Taxonomy" id="382360"/>
    <lineage>
        <taxon>Eukaryota</taxon>
        <taxon>Sar</taxon>
        <taxon>Stramenopiles</taxon>
        <taxon>Ochrophyta</taxon>
        <taxon>Bacillariophyta</taxon>
        <taxon>Coscinodiscophyceae</taxon>
        <taxon>Thalassiosirophycidae</taxon>
        <taxon>Stephanodiscales</taxon>
        <taxon>Stephanodiscaceae</taxon>
        <taxon>Cyclotella</taxon>
    </lineage>
</organism>
<evidence type="ECO:0000313" key="3">
    <source>
        <dbReference type="EMBL" id="KAL3765095.1"/>
    </source>
</evidence>
<proteinExistence type="predicted"/>
<dbReference type="InterPro" id="IPR006076">
    <property type="entry name" value="FAD-dep_OxRdtase"/>
</dbReference>
<dbReference type="InterPro" id="IPR036188">
    <property type="entry name" value="FAD/NAD-bd_sf"/>
</dbReference>
<gene>
    <name evidence="3" type="ORF">ACHAWO_009414</name>
</gene>
<dbReference type="Gene3D" id="3.50.50.60">
    <property type="entry name" value="FAD/NAD(P)-binding domain"/>
    <property type="match status" value="2"/>
</dbReference>
<dbReference type="Gene3D" id="3.30.9.10">
    <property type="entry name" value="D-Amino Acid Oxidase, subunit A, domain 2"/>
    <property type="match status" value="1"/>
</dbReference>
<name>A0ABD3MM32_9STRA</name>
<evidence type="ECO:0000259" key="2">
    <source>
        <dbReference type="Pfam" id="PF01266"/>
    </source>
</evidence>
<feature type="region of interest" description="Disordered" evidence="1">
    <location>
        <begin position="1"/>
        <end position="23"/>
    </location>
</feature>
<dbReference type="Proteomes" id="UP001530400">
    <property type="component" value="Unassembled WGS sequence"/>
</dbReference>
<dbReference type="Pfam" id="PF01266">
    <property type="entry name" value="DAO"/>
    <property type="match status" value="1"/>
</dbReference>
<dbReference type="EMBL" id="JALLPJ020001408">
    <property type="protein sequence ID" value="KAL3765095.1"/>
    <property type="molecule type" value="Genomic_DNA"/>
</dbReference>
<reference evidence="3 4" key="1">
    <citation type="submission" date="2024-10" db="EMBL/GenBank/DDBJ databases">
        <title>Updated reference genomes for cyclostephanoid diatoms.</title>
        <authorList>
            <person name="Roberts W.R."/>
            <person name="Alverson A.J."/>
        </authorList>
    </citation>
    <scope>NUCLEOTIDE SEQUENCE [LARGE SCALE GENOMIC DNA]</scope>
    <source>
        <strain evidence="3 4">AJA010-31</strain>
    </source>
</reference>
<feature type="domain" description="FAD dependent oxidoreductase" evidence="2">
    <location>
        <begin position="49"/>
        <end position="437"/>
    </location>
</feature>
<evidence type="ECO:0000256" key="1">
    <source>
        <dbReference type="SAM" id="MobiDB-lite"/>
    </source>
</evidence>
<feature type="compositionally biased region" description="Polar residues" evidence="1">
    <location>
        <begin position="1"/>
        <end position="13"/>
    </location>
</feature>
<dbReference type="PANTHER" id="PTHR13847">
    <property type="entry name" value="SARCOSINE DEHYDROGENASE-RELATED"/>
    <property type="match status" value="1"/>
</dbReference>
<dbReference type="SUPFAM" id="SSF51905">
    <property type="entry name" value="FAD/NAD(P)-binding domain"/>
    <property type="match status" value="1"/>
</dbReference>